<evidence type="ECO:0000313" key="3">
    <source>
        <dbReference type="Ensembl" id="ENSELUP00000093760.1"/>
    </source>
</evidence>
<feature type="region of interest" description="Disordered" evidence="1">
    <location>
        <begin position="1"/>
        <end position="36"/>
    </location>
</feature>
<proteinExistence type="predicted"/>
<dbReference type="Proteomes" id="UP000265140">
    <property type="component" value="Chromosome 22"/>
</dbReference>
<name>A0AAY5KZL8_ESOLU</name>
<dbReference type="PANTHER" id="PTHR40472:SF7">
    <property type="entry name" value="PROTEIN RAPUNZEL"/>
    <property type="match status" value="1"/>
</dbReference>
<evidence type="ECO:0000313" key="4">
    <source>
        <dbReference type="Proteomes" id="UP000265140"/>
    </source>
</evidence>
<evidence type="ECO:0000256" key="1">
    <source>
        <dbReference type="SAM" id="MobiDB-lite"/>
    </source>
</evidence>
<evidence type="ECO:0008006" key="5">
    <source>
        <dbReference type="Google" id="ProtNLM"/>
    </source>
</evidence>
<dbReference type="InterPro" id="IPR039051">
    <property type="entry name" value="SE-CTX-like"/>
</dbReference>
<keyword evidence="2" id="KW-1133">Transmembrane helix</keyword>
<sequence>MINKIEHRGSQTITLPETRADKSQQSQTRSATCSSHQRARTAVGGLLAVFIRGSTIVIGQKRTCSYELTHILLHIFAVYFLLLVLRTSILYSRSSFSLSLYLRIHSALNISLSPTDKKLLSFYHKLRYHPPQLFQALTSLTLCCNSLHPIMSNINLEEEKAKLKQVGVTALKCMSVISSELAVIHPIFGVAGSLIRLVLHQVDDEEIQDLKSEFASVNRKLDELSAQNNSTLQNIKVVTTECQYWQLEQNLHSQYCAFMNMVNARPEHIESKKEDFKKRYAQDMDDQNLHTLYDSVVGTGKAFSEPILKVYLEHSKRNHHVMKMLIIRLNQLFCIALTSFMGHRTILMEGKDQKEIWKYEESLIKEWEKKMDDVQKSMQKALMECSK</sequence>
<keyword evidence="4" id="KW-1185">Reference proteome</keyword>
<organism evidence="3 4">
    <name type="scientific">Esox lucius</name>
    <name type="common">Northern pike</name>
    <dbReference type="NCBI Taxonomy" id="8010"/>
    <lineage>
        <taxon>Eukaryota</taxon>
        <taxon>Metazoa</taxon>
        <taxon>Chordata</taxon>
        <taxon>Craniata</taxon>
        <taxon>Vertebrata</taxon>
        <taxon>Euteleostomi</taxon>
        <taxon>Actinopterygii</taxon>
        <taxon>Neopterygii</taxon>
        <taxon>Teleostei</taxon>
        <taxon>Protacanthopterygii</taxon>
        <taxon>Esociformes</taxon>
        <taxon>Esocidae</taxon>
        <taxon>Esox</taxon>
    </lineage>
</organism>
<reference evidence="3 4" key="1">
    <citation type="submission" date="2020-02" db="EMBL/GenBank/DDBJ databases">
        <title>Esox lucius (northern pike) genome, fEsoLuc1, primary haplotype.</title>
        <authorList>
            <person name="Myers G."/>
            <person name="Karagic N."/>
            <person name="Meyer A."/>
            <person name="Pippel M."/>
            <person name="Reichard M."/>
            <person name="Winkler S."/>
            <person name="Tracey A."/>
            <person name="Sims Y."/>
            <person name="Howe K."/>
            <person name="Rhie A."/>
            <person name="Formenti G."/>
            <person name="Durbin R."/>
            <person name="Fedrigo O."/>
            <person name="Jarvis E.D."/>
        </authorList>
    </citation>
    <scope>NUCLEOTIDE SEQUENCE [LARGE SCALE GENOMIC DNA]</scope>
</reference>
<keyword evidence="2" id="KW-0812">Transmembrane</keyword>
<dbReference type="GeneTree" id="ENSGT00940000165143"/>
<reference evidence="3" key="2">
    <citation type="submission" date="2025-08" db="UniProtKB">
        <authorList>
            <consortium name="Ensembl"/>
        </authorList>
    </citation>
    <scope>IDENTIFICATION</scope>
</reference>
<feature type="transmembrane region" description="Helical" evidence="2">
    <location>
        <begin position="71"/>
        <end position="91"/>
    </location>
</feature>
<dbReference type="PANTHER" id="PTHR40472">
    <property type="entry name" value="RICIN B-TYPE LECTIN DOMAIN-CONTAINING PROTEIN"/>
    <property type="match status" value="1"/>
</dbReference>
<keyword evidence="2" id="KW-0472">Membrane</keyword>
<feature type="compositionally biased region" description="Polar residues" evidence="1">
    <location>
        <begin position="23"/>
        <end position="36"/>
    </location>
</feature>
<dbReference type="AlphaFoldDB" id="A0AAY5KZL8"/>
<protein>
    <recommendedName>
        <fullName evidence="5">Rapunzel 2</fullName>
    </recommendedName>
</protein>
<dbReference type="Ensembl" id="ENSELUT00000110286.1">
    <property type="protein sequence ID" value="ENSELUP00000093760.1"/>
    <property type="gene ID" value="ENSELUG00000020232.3"/>
</dbReference>
<accession>A0AAY5KZL8</accession>
<evidence type="ECO:0000256" key="2">
    <source>
        <dbReference type="SAM" id="Phobius"/>
    </source>
</evidence>
<reference evidence="3" key="3">
    <citation type="submission" date="2025-09" db="UniProtKB">
        <authorList>
            <consortium name="Ensembl"/>
        </authorList>
    </citation>
    <scope>IDENTIFICATION</scope>
</reference>